<dbReference type="KEGG" id="dme:Dmel_CG45079"/>
<name>A0A0B4LHJ2_DROME</name>
<dbReference type="PROSITE" id="PS51257">
    <property type="entry name" value="PROKAR_LIPOPROTEIN"/>
    <property type="match status" value="1"/>
</dbReference>
<accession>A0A0B4LHJ2</accession>
<gene>
    <name evidence="2" type="primary">Dmel\CG45079</name>
    <name evidence="2 3" type="ORF">CG45079</name>
    <name evidence="2" type="ORF">Dmel_CG45079</name>
</gene>
<dbReference type="InParanoid" id="A0A0B4LHJ2"/>
<dbReference type="RefSeq" id="NP_001287371.1">
    <property type="nucleotide sequence ID" value="NM_001300442.1"/>
</dbReference>
<feature type="chain" id="PRO_5002092794" evidence="1">
    <location>
        <begin position="19"/>
        <end position="89"/>
    </location>
</feature>
<reference evidence="2 4" key="7">
    <citation type="journal article" date="2007" name="Science">
        <title>The Release 5.1 annotation of Drosophila melanogaster heterochromatin.</title>
        <authorList>
            <person name="Smith C.D."/>
            <person name="Shu S."/>
            <person name="Mungall C.J."/>
            <person name="Karpen G.H."/>
        </authorList>
    </citation>
    <scope>NUCLEOTIDE SEQUENCE [LARGE SCALE GENOMIC DNA]</scope>
    <source>
        <strain evidence="4">Berkeley</strain>
    </source>
</reference>
<feature type="signal peptide" evidence="1">
    <location>
        <begin position="1"/>
        <end position="18"/>
    </location>
</feature>
<dbReference type="AlphaFoldDB" id="A0A0B4LHJ2"/>
<dbReference type="FlyBase" id="FBgn0266454">
    <property type="gene designation" value="CG45079"/>
</dbReference>
<reference evidence="2 4" key="3">
    <citation type="journal article" date="2002" name="Genome Biol.">
        <title>Annotation of the Drosophila melanogaster euchromatic genome: a systematic review.</title>
        <authorList>
            <person name="Misra S."/>
            <person name="Crosby M.A."/>
            <person name="Mungall C.J."/>
            <person name="Matthews B.B."/>
            <person name="Campbell K.S."/>
            <person name="Hradecky P."/>
            <person name="Huang Y."/>
            <person name="Kaminker J.S."/>
            <person name="Millburn G.H."/>
            <person name="Prochnik S.E."/>
            <person name="Smith C.D."/>
            <person name="Tupy J.L."/>
            <person name="Whitfied E.J."/>
            <person name="Bayraktaroglu L."/>
            <person name="Berman B.P."/>
            <person name="Bettencourt B.R."/>
            <person name="Celniker S.E."/>
            <person name="de Grey A.D."/>
            <person name="Drysdale R.A."/>
            <person name="Harris N.L."/>
            <person name="Richter J."/>
            <person name="Russo S."/>
            <person name="Schroeder A.J."/>
            <person name="Shu S.Q."/>
            <person name="Stapleton M."/>
            <person name="Yamada C."/>
            <person name="Ashburner M."/>
            <person name="Gelbart W.M."/>
            <person name="Rubin G.M."/>
            <person name="Lewis S.E."/>
        </authorList>
    </citation>
    <scope>GENOME REANNOTATION</scope>
    <source>
        <strain evidence="4">Berkeley</strain>
    </source>
</reference>
<reference evidence="2 4" key="11">
    <citation type="journal article" date="2015" name="Genome Res.">
        <title>The Release 6 reference sequence of the Drosophila melanogaster genome.</title>
        <authorList>
            <person name="Hoskins R.A."/>
            <person name="Carlson J.W."/>
            <person name="Wan K.H."/>
            <person name="Park S."/>
            <person name="Mendez I."/>
            <person name="Galle S.E."/>
            <person name="Booth B.W."/>
            <person name="Pfeiffer B.D."/>
            <person name="George R.A."/>
            <person name="Svirskas R."/>
            <person name="Krzywinski M."/>
            <person name="Schein J."/>
            <person name="Accardo M.C."/>
            <person name="Damia E."/>
            <person name="Messina G."/>
            <person name="Mendez-Lago M."/>
            <person name="de Pablos B."/>
            <person name="Demakova O.V."/>
            <person name="Andreyeva E.N."/>
            <person name="Boldyreva L.V."/>
            <person name="Marra M."/>
            <person name="Carvalho A.B."/>
            <person name="Dimitri P."/>
            <person name="Villasante A."/>
            <person name="Zhimulev I.F."/>
            <person name="Rubin G.M."/>
            <person name="Karpen G.H."/>
            <person name="Celniker S.E."/>
        </authorList>
    </citation>
    <scope>NUCLEOTIDE SEQUENCE [LARGE SCALE GENOMIC DNA]</scope>
    <source>
        <strain evidence="4">Berkeley</strain>
    </source>
</reference>
<dbReference type="OrthoDB" id="7865857at2759"/>
<dbReference type="Proteomes" id="UP000000803">
    <property type="component" value="Chromosome 3R"/>
</dbReference>
<dbReference type="Bgee" id="FBgn0266454">
    <property type="expression patterns" value="Expressed in imaginal disc and 4 other cell types or tissues"/>
</dbReference>
<dbReference type="AGR" id="FB:FBgn0266454"/>
<evidence type="ECO:0000313" key="3">
    <source>
        <dbReference type="FlyBase" id="FBgn0266454"/>
    </source>
</evidence>
<evidence type="ECO:0000313" key="4">
    <source>
        <dbReference type="Proteomes" id="UP000000803"/>
    </source>
</evidence>
<reference evidence="2 4" key="5">
    <citation type="journal article" date="2002" name="Genome Biol.">
        <title>Heterochromatic sequences in a Drosophila whole-genome shotgun assembly.</title>
        <authorList>
            <person name="Hoskins R.A."/>
            <person name="Smith C.D."/>
            <person name="Carlson J.W."/>
            <person name="Carvalho A.B."/>
            <person name="Halpern A."/>
            <person name="Kaminker J.S."/>
            <person name="Kennedy C."/>
            <person name="Mungall C.J."/>
            <person name="Sullivan B.A."/>
            <person name="Sutton G.G."/>
            <person name="Yasuhara J.C."/>
            <person name="Wakimoto B.T."/>
            <person name="Myers E.W."/>
            <person name="Celniker S.E."/>
            <person name="Rubin G.M."/>
            <person name="Karpen G.H."/>
        </authorList>
    </citation>
    <scope>NUCLEOTIDE SEQUENCE [LARGE SCALE GENOMIC DNA]</scope>
    <source>
        <strain evidence="4">Berkeley</strain>
    </source>
</reference>
<reference evidence="2 4" key="1">
    <citation type="journal article" date="2000" name="Science">
        <title>The genome sequence of Drosophila melanogaster.</title>
        <authorList>
            <person name="Adams M.D."/>
            <person name="Celniker S.E."/>
            <person name="Holt R.A."/>
            <person name="Evans C.A."/>
            <person name="Gocayne J.D."/>
            <person name="Amanatides P.G."/>
            <person name="Scherer S.E."/>
            <person name="Li P.W."/>
            <person name="Hoskins R.A."/>
            <person name="Galle R.F."/>
            <person name="George R.A."/>
            <person name="Lewis S.E."/>
            <person name="Richards S."/>
            <person name="Ashburner M."/>
            <person name="Henderson S.N."/>
            <person name="Sutton G.G."/>
            <person name="Wortman J.R."/>
            <person name="Yandell M.D."/>
            <person name="Zhang Q."/>
            <person name="Chen L.X."/>
            <person name="Brandon R.C."/>
            <person name="Rogers Y.H."/>
            <person name="Blazej R.G."/>
            <person name="Champe M."/>
            <person name="Pfeiffer B.D."/>
            <person name="Wan K.H."/>
            <person name="Doyle C."/>
            <person name="Baxter E.G."/>
            <person name="Helt G."/>
            <person name="Nelson C.R."/>
            <person name="Gabor G.L."/>
            <person name="Abril J.F."/>
            <person name="Agbayani A."/>
            <person name="An H.J."/>
            <person name="Andrews-Pfannkoch C."/>
            <person name="Baldwin D."/>
            <person name="Ballew R.M."/>
            <person name="Basu A."/>
            <person name="Baxendale J."/>
            <person name="Bayraktaroglu L."/>
            <person name="Beasley E.M."/>
            <person name="Beeson K.Y."/>
            <person name="Benos P.V."/>
            <person name="Berman B.P."/>
            <person name="Bhandari D."/>
            <person name="Bolshakov S."/>
            <person name="Borkova D."/>
            <person name="Botchan M.R."/>
            <person name="Bouck J."/>
            <person name="Brokstein P."/>
            <person name="Brottier P."/>
            <person name="Burtis K.C."/>
            <person name="Busam D.A."/>
            <person name="Butler H."/>
            <person name="Cadieu E."/>
            <person name="Center A."/>
            <person name="Chandra I."/>
            <person name="Cherry J.M."/>
            <person name="Cawley S."/>
            <person name="Dahlke C."/>
            <person name="Davenport L.B."/>
            <person name="Davies P."/>
            <person name="de Pablos B."/>
            <person name="Delcher A."/>
            <person name="Deng Z."/>
            <person name="Mays A.D."/>
            <person name="Dew I."/>
            <person name="Dietz S.M."/>
            <person name="Dodson K."/>
            <person name="Doup L.E."/>
            <person name="Downes M."/>
            <person name="Dugan-Rocha S."/>
            <person name="Dunkov B.C."/>
            <person name="Dunn P."/>
            <person name="Durbin K.J."/>
            <person name="Evangelista C.C."/>
            <person name="Ferraz C."/>
            <person name="Ferriera S."/>
            <person name="Fleischmann W."/>
            <person name="Fosler C."/>
            <person name="Gabrielian A.E."/>
            <person name="Garg N.S."/>
            <person name="Gelbart W.M."/>
            <person name="Glasser K."/>
            <person name="Glodek A."/>
            <person name="Gong F."/>
            <person name="Gorrell J.H."/>
            <person name="Gu Z."/>
            <person name="Guan P."/>
            <person name="Harris M."/>
            <person name="Harris N.L."/>
            <person name="Harvey D."/>
            <person name="Heiman T.J."/>
            <person name="Hernandez J.R."/>
            <person name="Houck J."/>
            <person name="Hostin D."/>
            <person name="Houston K.A."/>
            <person name="Howland T.J."/>
            <person name="Wei M.H."/>
            <person name="Ibegwam C."/>
            <person name="Jalali M."/>
            <person name="Kalush F."/>
            <person name="Karpen G.H."/>
            <person name="Ke Z."/>
            <person name="Kennison J.A."/>
            <person name="Ketchum K.A."/>
            <person name="Kimmel B.E."/>
            <person name="Kodira C.D."/>
            <person name="Kraft C."/>
            <person name="Kravitz S."/>
            <person name="Kulp D."/>
            <person name="Lai Z."/>
            <person name="Lasko P."/>
            <person name="Lei Y."/>
            <person name="Levitsky A.A."/>
            <person name="Li J."/>
            <person name="Li Z."/>
            <person name="Liang Y."/>
            <person name="Lin X."/>
            <person name="Liu X."/>
            <person name="Mattei B."/>
            <person name="McIntosh T.C."/>
            <person name="McLeod M.P."/>
            <person name="McPherson D."/>
            <person name="Merkulov G."/>
            <person name="Milshina N.V."/>
            <person name="Mobarry C."/>
            <person name="Morris J."/>
            <person name="Moshrefi A."/>
            <person name="Mount S.M."/>
            <person name="Moy M."/>
            <person name="Murphy B."/>
            <person name="Murphy L."/>
            <person name="Muzny D.M."/>
            <person name="Nelson D.L."/>
            <person name="Nelson D.R."/>
            <person name="Nelson K.A."/>
            <person name="Nixon K."/>
            <person name="Nusskern D.R."/>
            <person name="Pacleb J.M."/>
            <person name="Palazzolo M."/>
            <person name="Pittman G.S."/>
            <person name="Pan S."/>
            <person name="Pollard J."/>
            <person name="Puri V."/>
            <person name="Reese M.G."/>
            <person name="Reinert K."/>
            <person name="Remington K."/>
            <person name="Saunders R.D."/>
            <person name="Scheeler F."/>
            <person name="Shen H."/>
            <person name="Shue B.C."/>
            <person name="Siden-Kiamos I."/>
            <person name="Simpson M."/>
            <person name="Skupski M.P."/>
            <person name="Smith T."/>
            <person name="Spier E."/>
            <person name="Spradling A.C."/>
            <person name="Stapleton M."/>
            <person name="Strong R."/>
            <person name="Sun E."/>
            <person name="Svirskas R."/>
            <person name="Tector C."/>
            <person name="Turner R."/>
            <person name="Venter E."/>
            <person name="Wang A.H."/>
            <person name="Wang X."/>
            <person name="Wang Z.Y."/>
            <person name="Wassarman D.A."/>
            <person name="Weinstock G.M."/>
            <person name="Weissenbach J."/>
            <person name="Williams S.M."/>
            <person name="WoodageT"/>
            <person name="Worley K.C."/>
            <person name="Wu D."/>
            <person name="Yang S."/>
            <person name="Yao Q.A."/>
            <person name="Ye J."/>
            <person name="Yeh R.F."/>
            <person name="Zaveri J.S."/>
            <person name="Zhan M."/>
            <person name="Zhang G."/>
            <person name="Zhao Q."/>
            <person name="Zheng L."/>
            <person name="Zheng X.H."/>
            <person name="Zhong F.N."/>
            <person name="Zhong W."/>
            <person name="Zhou X."/>
            <person name="Zhu S."/>
            <person name="Zhu X."/>
            <person name="Smith H.O."/>
            <person name="Gibbs R.A."/>
            <person name="Myers E.W."/>
            <person name="Rubin G.M."/>
            <person name="Venter J.C."/>
        </authorList>
    </citation>
    <scope>NUCLEOTIDE SEQUENCE [LARGE SCALE GENOMIC DNA]</scope>
    <source>
        <strain evidence="4">Berkeley</strain>
    </source>
</reference>
<dbReference type="EMBL" id="AE014297">
    <property type="protein sequence ID" value="AHN57370.1"/>
    <property type="molecule type" value="Genomic_DNA"/>
</dbReference>
<reference evidence="2 4" key="10">
    <citation type="journal article" date="2015" name="G3 (Bethesda)">
        <title>Gene Model Annotations for Drosophila melanogaster: The Rule-Benders.</title>
        <authorList>
            <consortium name="FlyBase Consortium"/>
            <person name="Crosby M.A."/>
            <person name="Gramates L.S."/>
            <person name="Dos Santos G."/>
            <person name="Matthews B.B."/>
            <person name="St Pierre S.E."/>
            <person name="Zhou P."/>
            <person name="Schroeder A.J."/>
            <person name="Falls K."/>
            <person name="Emmert D.B."/>
            <person name="Russo S.M."/>
            <person name="Gelbart W.M."/>
            <person name="null"/>
        </authorList>
    </citation>
    <scope>NUCLEOTIDE SEQUENCE [LARGE SCALE GENOMIC DNA]</scope>
    <source>
        <strain evidence="4">Berkeley</strain>
    </source>
</reference>
<dbReference type="GeneID" id="19835571"/>
<dbReference type="VEuPathDB" id="VectorBase:FBgn0266454"/>
<dbReference type="BioGRID-ORCS" id="19835571">
    <property type="hits" value="0 hits in 1 CRISPR screen"/>
</dbReference>
<reference evidence="2 4" key="6">
    <citation type="journal article" date="2005" name="PLoS Comput. Biol.">
        <title>Combined evidence annotation of transposable elements in genome sequences.</title>
        <authorList>
            <person name="Quesneville H."/>
            <person name="Bergman C.M."/>
            <person name="Andrieu O."/>
            <person name="Autard D."/>
            <person name="Nouaud D."/>
            <person name="Ashburner M."/>
            <person name="Anxolabehere D."/>
        </authorList>
    </citation>
    <scope>NUCLEOTIDE SEQUENCE [LARGE SCALE GENOMIC DNA]</scope>
    <source>
        <strain evidence="4">Berkeley</strain>
    </source>
</reference>
<evidence type="ECO:0000256" key="1">
    <source>
        <dbReference type="SAM" id="SignalP"/>
    </source>
</evidence>
<evidence type="ECO:0000313" key="2">
    <source>
        <dbReference type="EMBL" id="AHN57370.1"/>
    </source>
</evidence>
<keyword evidence="4" id="KW-1185">Reference proteome</keyword>
<organism evidence="2 4">
    <name type="scientific">Drosophila melanogaster</name>
    <name type="common">Fruit fly</name>
    <dbReference type="NCBI Taxonomy" id="7227"/>
    <lineage>
        <taxon>Eukaryota</taxon>
        <taxon>Metazoa</taxon>
        <taxon>Ecdysozoa</taxon>
        <taxon>Arthropoda</taxon>
        <taxon>Hexapoda</taxon>
        <taxon>Insecta</taxon>
        <taxon>Pterygota</taxon>
        <taxon>Neoptera</taxon>
        <taxon>Endopterygota</taxon>
        <taxon>Diptera</taxon>
        <taxon>Brachycera</taxon>
        <taxon>Muscomorpha</taxon>
        <taxon>Ephydroidea</taxon>
        <taxon>Drosophilidae</taxon>
        <taxon>Drosophila</taxon>
        <taxon>Sophophora</taxon>
    </lineage>
</organism>
<reference evidence="2 4" key="8">
    <citation type="journal article" date="2007" name="Science">
        <title>Sequence finishing and mapping of Drosophila melanogaster heterochromatin.</title>
        <authorList>
            <person name="Hoskins R.A."/>
            <person name="Carlson J.W."/>
            <person name="Kennedy C."/>
            <person name="Acevedo D."/>
            <person name="Evans-Holm M."/>
            <person name="Frise E."/>
            <person name="Wan K.H."/>
            <person name="Park S."/>
            <person name="Mendez-Lago M."/>
            <person name="Rossi F."/>
            <person name="Villasante A."/>
            <person name="Dimitri P."/>
            <person name="Karpen G.H."/>
            <person name="Celniker S.E."/>
        </authorList>
    </citation>
    <scope>NUCLEOTIDE SEQUENCE [LARGE SCALE GENOMIC DNA]</scope>
    <source>
        <strain evidence="4">Berkeley</strain>
    </source>
</reference>
<proteinExistence type="predicted"/>
<reference evidence="2 4" key="9">
    <citation type="journal article" date="2015" name="G3 (Bethesda)">
        <title>Gene Model Annotations for Drosophila melanogaster: Impact of High-Throughput Data.</title>
        <authorList>
            <consortium name="FlyBase Consortium"/>
            <person name="Matthews B.B."/>
            <person name="Dos Santos G."/>
            <person name="Crosby M.A."/>
            <person name="Emmert D.B."/>
            <person name="St Pierre S.E."/>
            <person name="Gramates L.S."/>
            <person name="Zhou P."/>
            <person name="Schroeder A.J."/>
            <person name="Falls K."/>
            <person name="Strelets V."/>
            <person name="Russo S.M."/>
            <person name="Gelbart W.M."/>
            <person name="null"/>
        </authorList>
    </citation>
    <scope>NUCLEOTIDE SEQUENCE [LARGE SCALE GENOMIC DNA]</scope>
    <source>
        <strain evidence="4">Berkeley</strain>
    </source>
</reference>
<reference evidence="2 4" key="2">
    <citation type="journal article" date="2002" name="Genome Biol.">
        <title>Finishing a whole-genome shotgun: release 3 of the Drosophila melanogaster euchromatic genome sequence.</title>
        <authorList>
            <person name="Celniker S.E."/>
            <person name="Wheeler D.A."/>
            <person name="Kronmiller B."/>
            <person name="Carlson J.W."/>
            <person name="Halpern A."/>
            <person name="Patel S."/>
            <person name="Adams M."/>
            <person name="Champe M."/>
            <person name="Dugan S.P."/>
            <person name="Frise E."/>
            <person name="Hodgson A."/>
            <person name="George R.A."/>
            <person name="Hoskins R.A."/>
            <person name="Laverty T."/>
            <person name="Muzny D.M."/>
            <person name="Nelson C.R."/>
            <person name="Pacleb J.M."/>
            <person name="Park S."/>
            <person name="Pfeiffer B.D."/>
            <person name="Richards S."/>
            <person name="Sodergren E.J."/>
            <person name="Svirskas R."/>
            <person name="Tabor P.E."/>
            <person name="Wan K."/>
            <person name="Stapleton M."/>
            <person name="Sutton G.G."/>
            <person name="Venter C."/>
            <person name="Weinstock G."/>
            <person name="Scherer S.E."/>
            <person name="Myers E.W."/>
            <person name="Gibbs R.A."/>
            <person name="Rubin G.M."/>
        </authorList>
    </citation>
    <scope>NUCLEOTIDE SEQUENCE [LARGE SCALE GENOMIC DNA]</scope>
    <source>
        <strain evidence="4">Berkeley</strain>
    </source>
</reference>
<keyword evidence="1" id="KW-0732">Signal</keyword>
<reference evidence="2 4" key="4">
    <citation type="journal article" date="2002" name="Genome Biol.">
        <title>The transposable elements of the Drosophila melanogaster euchromatin: a genomics perspective.</title>
        <authorList>
            <person name="Kaminker J.S."/>
            <person name="Bergman C.M."/>
            <person name="Kronmiller B."/>
            <person name="Carlson J."/>
            <person name="Svirskas R."/>
            <person name="Patel S."/>
            <person name="Frise E."/>
            <person name="Wheeler D.A."/>
            <person name="Lewis S.E."/>
            <person name="Rubin G.M."/>
            <person name="Ashburner M."/>
            <person name="Celniker S.E."/>
        </authorList>
    </citation>
    <scope>NUCLEOTIDE SEQUENCE [LARGE SCALE GENOMIC DNA]</scope>
    <source>
        <strain evidence="4">Berkeley</strain>
    </source>
</reference>
<sequence length="89" mass="9839">MRFLTIFALFCVLAGCYCSDSTTSSGYYWDPYSSSWVPYGDSTTSYPYWEDTTTSAPVASSTSRSPCDGKTQGPCTNLLKGAQKVYVFY</sequence>
<protein>
    <submittedName>
        <fullName evidence="2">Uncharacterized protein</fullName>
    </submittedName>
</protein>